<dbReference type="EMBL" id="LNIX01000001">
    <property type="protein sequence ID" value="OXA62236.1"/>
    <property type="molecule type" value="Genomic_DNA"/>
</dbReference>
<evidence type="ECO:0000313" key="2">
    <source>
        <dbReference type="EMBL" id="OXA62236.1"/>
    </source>
</evidence>
<protein>
    <submittedName>
        <fullName evidence="2">Uncharacterized protein</fullName>
    </submittedName>
</protein>
<feature type="transmembrane region" description="Helical" evidence="1">
    <location>
        <begin position="12"/>
        <end position="33"/>
    </location>
</feature>
<organism evidence="2 3">
    <name type="scientific">Folsomia candida</name>
    <name type="common">Springtail</name>
    <dbReference type="NCBI Taxonomy" id="158441"/>
    <lineage>
        <taxon>Eukaryota</taxon>
        <taxon>Metazoa</taxon>
        <taxon>Ecdysozoa</taxon>
        <taxon>Arthropoda</taxon>
        <taxon>Hexapoda</taxon>
        <taxon>Collembola</taxon>
        <taxon>Entomobryomorpha</taxon>
        <taxon>Isotomoidea</taxon>
        <taxon>Isotomidae</taxon>
        <taxon>Proisotominae</taxon>
        <taxon>Folsomia</taxon>
    </lineage>
</organism>
<feature type="transmembrane region" description="Helical" evidence="1">
    <location>
        <begin position="131"/>
        <end position="157"/>
    </location>
</feature>
<comment type="caution">
    <text evidence="2">The sequence shown here is derived from an EMBL/GenBank/DDBJ whole genome shotgun (WGS) entry which is preliminary data.</text>
</comment>
<sequence>MEHLGIEGTPKCIANTAYIATAITSLFMGASFWDEVYCPYQNVALLLLTFGLGAVLIPPVLWIFQFWKEVGDDYETRTWFHLSDVSLILLVTAAISSFVGWLTLSSLRIYGLWMKVQFVHVGENSYCDPALFWYAFSVNSVILAGYFMGVVVSVVNYKWWLN</sequence>
<feature type="transmembrane region" description="Helical" evidence="1">
    <location>
        <begin position="45"/>
        <end position="64"/>
    </location>
</feature>
<evidence type="ECO:0000256" key="1">
    <source>
        <dbReference type="SAM" id="Phobius"/>
    </source>
</evidence>
<dbReference type="AlphaFoldDB" id="A0A226F006"/>
<proteinExistence type="predicted"/>
<gene>
    <name evidence="2" type="ORF">Fcan01_01322</name>
</gene>
<reference evidence="2 3" key="1">
    <citation type="submission" date="2015-12" db="EMBL/GenBank/DDBJ databases">
        <title>The genome of Folsomia candida.</title>
        <authorList>
            <person name="Faddeeva A."/>
            <person name="Derks M.F."/>
            <person name="Anvar Y."/>
            <person name="Smit S."/>
            <person name="Van Straalen N."/>
            <person name="Roelofs D."/>
        </authorList>
    </citation>
    <scope>NUCLEOTIDE SEQUENCE [LARGE SCALE GENOMIC DNA]</scope>
    <source>
        <strain evidence="2 3">VU population</strain>
        <tissue evidence="2">Whole body</tissue>
    </source>
</reference>
<dbReference type="Proteomes" id="UP000198287">
    <property type="component" value="Unassembled WGS sequence"/>
</dbReference>
<feature type="transmembrane region" description="Helical" evidence="1">
    <location>
        <begin position="85"/>
        <end position="111"/>
    </location>
</feature>
<keyword evidence="3" id="KW-1185">Reference proteome</keyword>
<accession>A0A226F006</accession>
<evidence type="ECO:0000313" key="3">
    <source>
        <dbReference type="Proteomes" id="UP000198287"/>
    </source>
</evidence>
<keyword evidence="1" id="KW-0812">Transmembrane</keyword>
<keyword evidence="1" id="KW-1133">Transmembrane helix</keyword>
<keyword evidence="1" id="KW-0472">Membrane</keyword>
<name>A0A226F006_FOLCA</name>